<dbReference type="EMBL" id="LYBM01000007">
    <property type="protein sequence ID" value="ODA34501.1"/>
    <property type="molecule type" value="Genomic_DNA"/>
</dbReference>
<dbReference type="Gene3D" id="3.40.630.30">
    <property type="match status" value="1"/>
</dbReference>
<accession>A0A1C3EMP6</accession>
<dbReference type="Proteomes" id="UP000094936">
    <property type="component" value="Unassembled WGS sequence"/>
</dbReference>
<dbReference type="PANTHER" id="PTHR43072:SF23">
    <property type="entry name" value="UPF0039 PROTEIN C11D3.02C"/>
    <property type="match status" value="1"/>
</dbReference>
<gene>
    <name evidence="4" type="ORF">A8L45_05890</name>
</gene>
<dbReference type="PANTHER" id="PTHR43072">
    <property type="entry name" value="N-ACETYLTRANSFERASE"/>
    <property type="match status" value="1"/>
</dbReference>
<evidence type="ECO:0000256" key="1">
    <source>
        <dbReference type="ARBA" id="ARBA00022679"/>
    </source>
</evidence>
<dbReference type="Pfam" id="PF00583">
    <property type="entry name" value="Acetyltransf_1"/>
    <property type="match status" value="1"/>
</dbReference>
<organism evidence="4 5">
    <name type="scientific">Veronia pacifica</name>
    <dbReference type="NCBI Taxonomy" id="1080227"/>
    <lineage>
        <taxon>Bacteria</taxon>
        <taxon>Pseudomonadati</taxon>
        <taxon>Pseudomonadota</taxon>
        <taxon>Gammaproteobacteria</taxon>
        <taxon>Vibrionales</taxon>
        <taxon>Vibrionaceae</taxon>
        <taxon>Veronia</taxon>
    </lineage>
</organism>
<dbReference type="InterPro" id="IPR016181">
    <property type="entry name" value="Acyl_CoA_acyltransferase"/>
</dbReference>
<keyword evidence="2" id="KW-0012">Acyltransferase</keyword>
<feature type="domain" description="N-acetyltransferase" evidence="3">
    <location>
        <begin position="10"/>
        <end position="165"/>
    </location>
</feature>
<evidence type="ECO:0000256" key="2">
    <source>
        <dbReference type="ARBA" id="ARBA00023315"/>
    </source>
</evidence>
<dbReference type="RefSeq" id="WP_068900198.1">
    <property type="nucleotide sequence ID" value="NZ_JBHUIF010000015.1"/>
</dbReference>
<evidence type="ECO:0000313" key="5">
    <source>
        <dbReference type="Proteomes" id="UP000094936"/>
    </source>
</evidence>
<name>A0A1C3EMP6_9GAMM</name>
<dbReference type="SUPFAM" id="SSF55729">
    <property type="entry name" value="Acyl-CoA N-acyltransferases (Nat)"/>
    <property type="match status" value="1"/>
</dbReference>
<keyword evidence="5" id="KW-1185">Reference proteome</keyword>
<proteinExistence type="predicted"/>
<dbReference type="CDD" id="cd04301">
    <property type="entry name" value="NAT_SF"/>
    <property type="match status" value="1"/>
</dbReference>
<dbReference type="InterPro" id="IPR000182">
    <property type="entry name" value="GNAT_dom"/>
</dbReference>
<dbReference type="OrthoDB" id="5459937at2"/>
<comment type="caution">
    <text evidence="4">The sequence shown here is derived from an EMBL/GenBank/DDBJ whole genome shotgun (WGS) entry which is preliminary data.</text>
</comment>
<protein>
    <submittedName>
        <fullName evidence="4">GCN5 family acetyltransferase</fullName>
    </submittedName>
</protein>
<evidence type="ECO:0000313" key="4">
    <source>
        <dbReference type="EMBL" id="ODA34501.1"/>
    </source>
</evidence>
<sequence length="165" mass="18815">MTTIIPGKNVHIPEITEIFNHYILHSNSRFETEPFTEENRTTWFEQFSEELPHQIYCAIENNKVVGFACTQPYRPSTAFSDTVEITIYLSPDVMTKGIGSALYSRLLSHVKSHNVHKVLSGIAVPNVASIALHKKFGFKEIGIFNEYAKKNNQYVSSMWMELSIS</sequence>
<dbReference type="PROSITE" id="PS51186">
    <property type="entry name" value="GNAT"/>
    <property type="match status" value="1"/>
</dbReference>
<keyword evidence="1 4" id="KW-0808">Transferase</keyword>
<dbReference type="AlphaFoldDB" id="A0A1C3EMP6"/>
<dbReference type="GO" id="GO:0016747">
    <property type="term" value="F:acyltransferase activity, transferring groups other than amino-acyl groups"/>
    <property type="evidence" value="ECO:0007669"/>
    <property type="project" value="InterPro"/>
</dbReference>
<dbReference type="STRING" id="1080227.A8L45_05890"/>
<reference evidence="4 5" key="1">
    <citation type="submission" date="2016-05" db="EMBL/GenBank/DDBJ databases">
        <title>Genomic Taxonomy of the Vibrionaceae.</title>
        <authorList>
            <person name="Gomez-Gil B."/>
            <person name="Enciso-Ibarra J."/>
        </authorList>
    </citation>
    <scope>NUCLEOTIDE SEQUENCE [LARGE SCALE GENOMIC DNA]</scope>
    <source>
        <strain evidence="4 5">CAIM 1920</strain>
    </source>
</reference>
<evidence type="ECO:0000259" key="3">
    <source>
        <dbReference type="PROSITE" id="PS51186"/>
    </source>
</evidence>